<organism evidence="1 2">
    <name type="scientific">Galbibacter pacificus</name>
    <dbReference type="NCBI Taxonomy" id="2996052"/>
    <lineage>
        <taxon>Bacteria</taxon>
        <taxon>Pseudomonadati</taxon>
        <taxon>Bacteroidota</taxon>
        <taxon>Flavobacteriia</taxon>
        <taxon>Flavobacteriales</taxon>
        <taxon>Flavobacteriaceae</taxon>
        <taxon>Galbibacter</taxon>
    </lineage>
</organism>
<dbReference type="Proteomes" id="UP001153642">
    <property type="component" value="Unassembled WGS sequence"/>
</dbReference>
<evidence type="ECO:0000313" key="1">
    <source>
        <dbReference type="EMBL" id="MDG3586649.1"/>
    </source>
</evidence>
<proteinExistence type="predicted"/>
<comment type="caution">
    <text evidence="1">The sequence shown here is derived from an EMBL/GenBank/DDBJ whole genome shotgun (WGS) entry which is preliminary data.</text>
</comment>
<protein>
    <recommendedName>
        <fullName evidence="3">Phenylalanyl-tRNA synthetase subunit alpha</fullName>
    </recommendedName>
</protein>
<evidence type="ECO:0008006" key="3">
    <source>
        <dbReference type="Google" id="ProtNLM"/>
    </source>
</evidence>
<evidence type="ECO:0000313" key="2">
    <source>
        <dbReference type="Proteomes" id="UP001153642"/>
    </source>
</evidence>
<reference evidence="1" key="1">
    <citation type="submission" date="2022-11" db="EMBL/GenBank/DDBJ databases">
        <title>High-quality draft genome sequence of Galbibacter sp. strain CMA-7.</title>
        <authorList>
            <person name="Wei L."/>
            <person name="Dong C."/>
            <person name="Shao Z."/>
        </authorList>
    </citation>
    <scope>NUCLEOTIDE SEQUENCE</scope>
    <source>
        <strain evidence="1">CMA-7</strain>
    </source>
</reference>
<dbReference type="RefSeq" id="WP_277900376.1">
    <property type="nucleotide sequence ID" value="NZ_JAPMUA010000004.1"/>
</dbReference>
<sequence length="131" mass="15389">MKKDIEIPVAENVYVAAVQEWDEKQLSKTWYVYLINNRETNLVATIVVSKGYGNGVITSTMRHGFGFMEAKSYRKIEILQEEVFKLKNEFFLTFFDDNKLYERKFVFEEYQISEVNKEVIPLITEEGVLAL</sequence>
<gene>
    <name evidence="1" type="ORF">OSR52_12300</name>
</gene>
<accession>A0ABT6FTQ5</accession>
<keyword evidence="2" id="KW-1185">Reference proteome</keyword>
<dbReference type="EMBL" id="JAPMUA010000004">
    <property type="protein sequence ID" value="MDG3586649.1"/>
    <property type="molecule type" value="Genomic_DNA"/>
</dbReference>
<name>A0ABT6FTQ5_9FLAO</name>